<evidence type="ECO:0000313" key="3">
    <source>
        <dbReference type="WBParaSite" id="nRc.2.0.1.t37649-RA"/>
    </source>
</evidence>
<feature type="region of interest" description="Disordered" evidence="1">
    <location>
        <begin position="1"/>
        <end position="45"/>
    </location>
</feature>
<proteinExistence type="predicted"/>
<evidence type="ECO:0000256" key="1">
    <source>
        <dbReference type="SAM" id="MobiDB-lite"/>
    </source>
</evidence>
<dbReference type="WBParaSite" id="nRc.2.0.1.t37649-RA">
    <property type="protein sequence ID" value="nRc.2.0.1.t37649-RA"/>
    <property type="gene ID" value="nRc.2.0.1.g37649"/>
</dbReference>
<dbReference type="Proteomes" id="UP000887565">
    <property type="component" value="Unplaced"/>
</dbReference>
<reference evidence="3" key="1">
    <citation type="submission" date="2022-11" db="UniProtKB">
        <authorList>
            <consortium name="WormBaseParasite"/>
        </authorList>
    </citation>
    <scope>IDENTIFICATION</scope>
</reference>
<feature type="compositionally biased region" description="Basic and acidic residues" evidence="1">
    <location>
        <begin position="1"/>
        <end position="13"/>
    </location>
</feature>
<dbReference type="AlphaFoldDB" id="A0A915KIC0"/>
<name>A0A915KIC0_ROMCU</name>
<accession>A0A915KIC0</accession>
<sequence length="100" mass="11545">MDDVWRRAPTAERRQRRQRRQRSKRSAIDDKNRSKSKSKKAAHQAAHQAALLVCMNRKKRRRAVPVTLPIAVITVAEKKMLDVKVHIVSVSFFLISSKVT</sequence>
<organism evidence="2 3">
    <name type="scientific">Romanomermis culicivorax</name>
    <name type="common">Nematode worm</name>
    <dbReference type="NCBI Taxonomy" id="13658"/>
    <lineage>
        <taxon>Eukaryota</taxon>
        <taxon>Metazoa</taxon>
        <taxon>Ecdysozoa</taxon>
        <taxon>Nematoda</taxon>
        <taxon>Enoplea</taxon>
        <taxon>Dorylaimia</taxon>
        <taxon>Mermithida</taxon>
        <taxon>Mermithoidea</taxon>
        <taxon>Mermithidae</taxon>
        <taxon>Romanomermis</taxon>
    </lineage>
</organism>
<evidence type="ECO:0000313" key="2">
    <source>
        <dbReference type="Proteomes" id="UP000887565"/>
    </source>
</evidence>
<keyword evidence="2" id="KW-1185">Reference proteome</keyword>
<feature type="compositionally biased region" description="Basic residues" evidence="1">
    <location>
        <begin position="14"/>
        <end position="25"/>
    </location>
</feature>
<protein>
    <submittedName>
        <fullName evidence="3">Uncharacterized protein</fullName>
    </submittedName>
</protein>